<organism evidence="2 3">
    <name type="scientific">Colletotrichum kahawae</name>
    <name type="common">Coffee berry disease fungus</name>
    <dbReference type="NCBI Taxonomy" id="34407"/>
    <lineage>
        <taxon>Eukaryota</taxon>
        <taxon>Fungi</taxon>
        <taxon>Dikarya</taxon>
        <taxon>Ascomycota</taxon>
        <taxon>Pezizomycotina</taxon>
        <taxon>Sordariomycetes</taxon>
        <taxon>Hypocreomycetidae</taxon>
        <taxon>Glomerellales</taxon>
        <taxon>Glomerellaceae</taxon>
        <taxon>Colletotrichum</taxon>
        <taxon>Colletotrichum gloeosporioides species complex</taxon>
    </lineage>
</organism>
<protein>
    <submittedName>
        <fullName evidence="2">Uncharacterized protein</fullName>
    </submittedName>
</protein>
<dbReference type="EMBL" id="VYYT01000776">
    <property type="protein sequence ID" value="KAK2729614.1"/>
    <property type="molecule type" value="Genomic_DNA"/>
</dbReference>
<name>A0AAE0CY20_COLKA</name>
<feature type="compositionally biased region" description="Basic and acidic residues" evidence="1">
    <location>
        <begin position="1"/>
        <end position="18"/>
    </location>
</feature>
<evidence type="ECO:0000313" key="3">
    <source>
        <dbReference type="Proteomes" id="UP001281614"/>
    </source>
</evidence>
<proteinExistence type="predicted"/>
<gene>
    <name evidence="2" type="ORF">CKAH01_02588</name>
</gene>
<feature type="compositionally biased region" description="Basic and acidic residues" evidence="1">
    <location>
        <begin position="66"/>
        <end position="75"/>
    </location>
</feature>
<accession>A0AAE0CY20</accession>
<sequence length="88" mass="10188">MPMARKGEKEGQRARVKEDGDDEEAVSRCVLFAGNSGNEPASQTMDGTVRWRRRQQQQQQQQQQMRNDRPSRPEEAMKVVLCLAVRWT</sequence>
<feature type="region of interest" description="Disordered" evidence="1">
    <location>
        <begin position="1"/>
        <end position="75"/>
    </location>
</feature>
<dbReference type="AlphaFoldDB" id="A0AAE0CY20"/>
<comment type="caution">
    <text evidence="2">The sequence shown here is derived from an EMBL/GenBank/DDBJ whole genome shotgun (WGS) entry which is preliminary data.</text>
</comment>
<feature type="compositionally biased region" description="Polar residues" evidence="1">
    <location>
        <begin position="35"/>
        <end position="46"/>
    </location>
</feature>
<reference evidence="2" key="1">
    <citation type="submission" date="2023-02" db="EMBL/GenBank/DDBJ databases">
        <title>Colletotrichum kahawae CIFC_Que2 genome sequencing and assembly.</title>
        <authorList>
            <person name="Baroncelli R."/>
        </authorList>
    </citation>
    <scope>NUCLEOTIDE SEQUENCE</scope>
    <source>
        <strain evidence="2">CIFC_Que2</strain>
    </source>
</reference>
<evidence type="ECO:0000256" key="1">
    <source>
        <dbReference type="SAM" id="MobiDB-lite"/>
    </source>
</evidence>
<keyword evidence="3" id="KW-1185">Reference proteome</keyword>
<evidence type="ECO:0000313" key="2">
    <source>
        <dbReference type="EMBL" id="KAK2729614.1"/>
    </source>
</evidence>
<dbReference type="Proteomes" id="UP001281614">
    <property type="component" value="Unassembled WGS sequence"/>
</dbReference>